<proteinExistence type="predicted"/>
<dbReference type="GO" id="GO:0004714">
    <property type="term" value="F:transmembrane receptor protein tyrosine kinase activity"/>
    <property type="evidence" value="ECO:0007669"/>
    <property type="project" value="InterPro"/>
</dbReference>
<dbReference type="Pfam" id="PF07714">
    <property type="entry name" value="PK_Tyr_Ser-Thr"/>
    <property type="match status" value="4"/>
</dbReference>
<dbReference type="EMBL" id="CP144695">
    <property type="protein sequence ID" value="WVZ05874.1"/>
    <property type="molecule type" value="Genomic_DNA"/>
</dbReference>
<dbReference type="InterPro" id="IPR011009">
    <property type="entry name" value="Kinase-like_dom_sf"/>
</dbReference>
<dbReference type="PANTHER" id="PTHR27003">
    <property type="entry name" value="OS07G0166700 PROTEIN"/>
    <property type="match status" value="1"/>
</dbReference>
<dbReference type="InterPro" id="IPR000719">
    <property type="entry name" value="Prot_kinase_dom"/>
</dbReference>
<dbReference type="SUPFAM" id="SSF56112">
    <property type="entry name" value="Protein kinase-like (PK-like)"/>
    <property type="match status" value="2"/>
</dbReference>
<dbReference type="PROSITE" id="PS50011">
    <property type="entry name" value="PROTEIN_KINASE_DOM"/>
    <property type="match status" value="1"/>
</dbReference>
<dbReference type="Gene3D" id="3.30.200.20">
    <property type="entry name" value="Phosphorylase Kinase, domain 1"/>
    <property type="match status" value="2"/>
</dbReference>
<feature type="domain" description="Protein kinase" evidence="1">
    <location>
        <begin position="43"/>
        <end position="441"/>
    </location>
</feature>
<keyword evidence="3" id="KW-1185">Reference proteome</keyword>
<sequence length="465" mass="52893">MGQCLSFCCFKHTASSQQQYPTVIEELCPQFSLADLRKWTNNFDENQIIGIGGLGIVYKGSLRNTCATECTIAIKRIHAITEKELKQFKNEIELLCQLRHPNLVTLLGFCTYGYEAPEISQNNTLTEKCDVYSYGVVILEVVCKDKLKCVEKRQKNPVEENIDPNIKGKIAPESWEVFINITERCLNFDPNERPSMGEVEVQLELALSLQEEADVSKMGQCLSFCCFNHAASSQRQYPTVIEELCPQFSLADLRKWTNNFDENQIVGSGGLGIVYKGSLRNSCVTECTIAIKRIYGITEKELKQFKNEIELLCQFRHPNLVTLLGFCDHRDEKNIVYEYMTNGCTYGYVAPEVSQNNTLTEKCDVYSFGVVILEVICKDKLKSVEKRQKNPVEENIDPNIKGKIAPESWEVFIDITERCLNFDPNERPSMGEVEIQLELALSLQEEADLRSTCDDYTLSSMTIIN</sequence>
<organism evidence="2 3">
    <name type="scientific">Vigna mungo</name>
    <name type="common">Black gram</name>
    <name type="synonym">Phaseolus mungo</name>
    <dbReference type="NCBI Taxonomy" id="3915"/>
    <lineage>
        <taxon>Eukaryota</taxon>
        <taxon>Viridiplantae</taxon>
        <taxon>Streptophyta</taxon>
        <taxon>Embryophyta</taxon>
        <taxon>Tracheophyta</taxon>
        <taxon>Spermatophyta</taxon>
        <taxon>Magnoliopsida</taxon>
        <taxon>eudicotyledons</taxon>
        <taxon>Gunneridae</taxon>
        <taxon>Pentapetalae</taxon>
        <taxon>rosids</taxon>
        <taxon>fabids</taxon>
        <taxon>Fabales</taxon>
        <taxon>Fabaceae</taxon>
        <taxon>Papilionoideae</taxon>
        <taxon>50 kb inversion clade</taxon>
        <taxon>NPAAA clade</taxon>
        <taxon>indigoferoid/millettioid clade</taxon>
        <taxon>Phaseoleae</taxon>
        <taxon>Vigna</taxon>
    </lineage>
</organism>
<dbReference type="GO" id="GO:0009506">
    <property type="term" value="C:plasmodesma"/>
    <property type="evidence" value="ECO:0007669"/>
    <property type="project" value="TreeGrafter"/>
</dbReference>
<evidence type="ECO:0000313" key="2">
    <source>
        <dbReference type="EMBL" id="WVZ05874.1"/>
    </source>
</evidence>
<accession>A0AAQ3RS80</accession>
<gene>
    <name evidence="2" type="ORF">V8G54_019220</name>
</gene>
<dbReference type="PANTHER" id="PTHR27003:SF303">
    <property type="entry name" value="TYROSINE KINASE FAMILY PROTEIN"/>
    <property type="match status" value="1"/>
</dbReference>
<dbReference type="Proteomes" id="UP001374535">
    <property type="component" value="Chromosome 6"/>
</dbReference>
<protein>
    <recommendedName>
        <fullName evidence="1">Protein kinase domain-containing protein</fullName>
    </recommendedName>
</protein>
<dbReference type="AlphaFoldDB" id="A0AAQ3RS80"/>
<reference evidence="2 3" key="1">
    <citation type="journal article" date="2023" name="Life. Sci Alliance">
        <title>Evolutionary insights into 3D genome organization and epigenetic landscape of Vigna mungo.</title>
        <authorList>
            <person name="Junaid A."/>
            <person name="Singh B."/>
            <person name="Bhatia S."/>
        </authorList>
    </citation>
    <scope>NUCLEOTIDE SEQUENCE [LARGE SCALE GENOMIC DNA]</scope>
    <source>
        <strain evidence="2">Urdbean</strain>
    </source>
</reference>
<evidence type="ECO:0000259" key="1">
    <source>
        <dbReference type="PROSITE" id="PS50011"/>
    </source>
</evidence>
<dbReference type="Gene3D" id="1.10.510.10">
    <property type="entry name" value="Transferase(Phosphotransferase) domain 1"/>
    <property type="match status" value="2"/>
</dbReference>
<name>A0AAQ3RS80_VIGMU</name>
<dbReference type="GO" id="GO:0005886">
    <property type="term" value="C:plasma membrane"/>
    <property type="evidence" value="ECO:0007669"/>
    <property type="project" value="TreeGrafter"/>
</dbReference>
<evidence type="ECO:0000313" key="3">
    <source>
        <dbReference type="Proteomes" id="UP001374535"/>
    </source>
</evidence>
<dbReference type="FunFam" id="3.30.200.20:FF:000742">
    <property type="entry name" value="Receptor-like protein kinase ANXUR2"/>
    <property type="match status" value="2"/>
</dbReference>
<dbReference type="GO" id="GO:0005524">
    <property type="term" value="F:ATP binding"/>
    <property type="evidence" value="ECO:0007669"/>
    <property type="project" value="InterPro"/>
</dbReference>
<dbReference type="InterPro" id="IPR045272">
    <property type="entry name" value="ANXUR1/2-like"/>
</dbReference>
<dbReference type="InterPro" id="IPR001245">
    <property type="entry name" value="Ser-Thr/Tyr_kinase_cat_dom"/>
</dbReference>